<reference evidence="5" key="1">
    <citation type="journal article" date="2024" name="BMC Genomics">
        <title>Functional annotation of a divergent genome using sequence and structure-based similarity.</title>
        <authorList>
            <person name="Svedberg D."/>
            <person name="Winiger R.R."/>
            <person name="Berg A."/>
            <person name="Sharma H."/>
            <person name="Tellgren-Roth C."/>
            <person name="Debrunner-Vossbrinck B.A."/>
            <person name="Vossbrinck C.R."/>
            <person name="Barandun J."/>
        </authorList>
    </citation>
    <scope>NUCLEOTIDE SEQUENCE</scope>
    <source>
        <strain evidence="5">Illinois isolate</strain>
    </source>
</reference>
<protein>
    <submittedName>
        <fullName evidence="5">Ribosomal protein eL42</fullName>
    </submittedName>
</protein>
<dbReference type="InterPro" id="IPR011332">
    <property type="entry name" value="Ribosomal_zn-bd"/>
</dbReference>
<evidence type="ECO:0000256" key="4">
    <source>
        <dbReference type="RuleBase" id="RU000666"/>
    </source>
</evidence>
<dbReference type="KEGG" id="vnx:VNE69_07139"/>
<organism evidence="5 6">
    <name type="scientific">Vairimorpha necatrix</name>
    <dbReference type="NCBI Taxonomy" id="6039"/>
    <lineage>
        <taxon>Eukaryota</taxon>
        <taxon>Fungi</taxon>
        <taxon>Fungi incertae sedis</taxon>
        <taxon>Microsporidia</taxon>
        <taxon>Nosematidae</taxon>
        <taxon>Vairimorpha</taxon>
    </lineage>
</organism>
<dbReference type="GO" id="GO:1990904">
    <property type="term" value="C:ribonucleoprotein complex"/>
    <property type="evidence" value="ECO:0007669"/>
    <property type="project" value="UniProtKB-KW"/>
</dbReference>
<dbReference type="PROSITE" id="PS01172">
    <property type="entry name" value="RIBOSOMAL_L44E"/>
    <property type="match status" value="1"/>
</dbReference>
<sequence>MVNLPKVRRTHCAHCNAHTVHKVSLYKKSKDSEIVSGARRYRLKQKTIGQTKPILKRKAKLTKKIMLKLECPKCKKIQQKVCKRAKHVVMGGEKKRKNEALEY</sequence>
<dbReference type="RefSeq" id="XP_065330217.1">
    <property type="nucleotide sequence ID" value="XM_065474145.1"/>
</dbReference>
<evidence type="ECO:0000313" key="6">
    <source>
        <dbReference type="Proteomes" id="UP001334084"/>
    </source>
</evidence>
<dbReference type="GeneID" id="90541895"/>
<dbReference type="GO" id="GO:0005840">
    <property type="term" value="C:ribosome"/>
    <property type="evidence" value="ECO:0007669"/>
    <property type="project" value="UniProtKB-KW"/>
</dbReference>
<dbReference type="Proteomes" id="UP001334084">
    <property type="component" value="Chromosome 7"/>
</dbReference>
<evidence type="ECO:0000256" key="2">
    <source>
        <dbReference type="ARBA" id="ARBA00022980"/>
    </source>
</evidence>
<dbReference type="GO" id="GO:0006412">
    <property type="term" value="P:translation"/>
    <property type="evidence" value="ECO:0007669"/>
    <property type="project" value="InterPro"/>
</dbReference>
<accession>A0AAX4JDN5</accession>
<keyword evidence="6" id="KW-1185">Reference proteome</keyword>
<dbReference type="GO" id="GO:0003735">
    <property type="term" value="F:structural constituent of ribosome"/>
    <property type="evidence" value="ECO:0007669"/>
    <property type="project" value="InterPro"/>
</dbReference>
<dbReference type="InterPro" id="IPR053708">
    <property type="entry name" value="Ribosomal_LSU_eL42"/>
</dbReference>
<dbReference type="InterPro" id="IPR000552">
    <property type="entry name" value="Ribosomal_eL44"/>
</dbReference>
<comment type="similarity">
    <text evidence="1 4">Belongs to the eukaryotic ribosomal protein eL42 family.</text>
</comment>
<dbReference type="PANTHER" id="PTHR10369">
    <property type="entry name" value="60S RIBOSOMAL PROTEIN L36A/L44"/>
    <property type="match status" value="1"/>
</dbReference>
<gene>
    <name evidence="5" type="ORF">VNE69_07139</name>
</gene>
<dbReference type="SUPFAM" id="SSF57829">
    <property type="entry name" value="Zn-binding ribosomal proteins"/>
    <property type="match status" value="1"/>
</dbReference>
<evidence type="ECO:0000256" key="1">
    <source>
        <dbReference type="ARBA" id="ARBA00009364"/>
    </source>
</evidence>
<keyword evidence="2 4" id="KW-0689">Ribosomal protein</keyword>
<dbReference type="EMBL" id="CP142732">
    <property type="protein sequence ID" value="WUR04072.1"/>
    <property type="molecule type" value="Genomic_DNA"/>
</dbReference>
<evidence type="ECO:0000313" key="5">
    <source>
        <dbReference type="EMBL" id="WUR04072.1"/>
    </source>
</evidence>
<dbReference type="Gene3D" id="3.10.450.80">
    <property type="match status" value="1"/>
</dbReference>
<proteinExistence type="inferred from homology"/>
<name>A0AAX4JDN5_9MICR</name>
<dbReference type="Pfam" id="PF00935">
    <property type="entry name" value="Ribosomal_L44"/>
    <property type="match status" value="1"/>
</dbReference>
<evidence type="ECO:0000256" key="3">
    <source>
        <dbReference type="ARBA" id="ARBA00023274"/>
    </source>
</evidence>
<keyword evidence="3 4" id="KW-0687">Ribonucleoprotein</keyword>
<dbReference type="AlphaFoldDB" id="A0AAX4JDN5"/>
<dbReference type="FunFam" id="3.10.450.80:FF:000001">
    <property type="entry name" value="60S ribosomal protein L44"/>
    <property type="match status" value="1"/>
</dbReference>